<comment type="caution">
    <text evidence="9">The sequence shown here is derived from an EMBL/GenBank/DDBJ whole genome shotgun (WGS) entry which is preliminary data.</text>
</comment>
<dbReference type="PROSITE" id="PS50240">
    <property type="entry name" value="TRYPSIN_DOM"/>
    <property type="match status" value="1"/>
</dbReference>
<dbReference type="PANTHER" id="PTHR24252:SF10">
    <property type="entry name" value="SERINE PROTEASE 56"/>
    <property type="match status" value="1"/>
</dbReference>
<dbReference type="PROSITE" id="PS50923">
    <property type="entry name" value="SUSHI"/>
    <property type="match status" value="3"/>
</dbReference>
<evidence type="ECO:0000256" key="1">
    <source>
        <dbReference type="ARBA" id="ARBA00004613"/>
    </source>
</evidence>
<dbReference type="Gene3D" id="2.10.70.10">
    <property type="entry name" value="Complement Module, domain 1"/>
    <property type="match status" value="3"/>
</dbReference>
<dbReference type="PANTHER" id="PTHR24252">
    <property type="entry name" value="ACROSIN-RELATED"/>
    <property type="match status" value="1"/>
</dbReference>
<evidence type="ECO:0000256" key="2">
    <source>
        <dbReference type="ARBA" id="ARBA00022525"/>
    </source>
</evidence>
<dbReference type="Pfam" id="PF00084">
    <property type="entry name" value="Sushi"/>
    <property type="match status" value="3"/>
</dbReference>
<reference evidence="9" key="2">
    <citation type="submission" date="2020-06" db="EMBL/GenBank/DDBJ databases">
        <authorList>
            <person name="Sheffer M."/>
        </authorList>
    </citation>
    <scope>NUCLEOTIDE SEQUENCE</scope>
</reference>
<dbReference type="EMBL" id="JABXBU010002227">
    <property type="protein sequence ID" value="KAF8774138.1"/>
    <property type="molecule type" value="Genomic_DNA"/>
</dbReference>
<evidence type="ECO:0000259" key="8">
    <source>
        <dbReference type="PROSITE" id="PS50923"/>
    </source>
</evidence>
<feature type="disulfide bond" evidence="6">
    <location>
        <begin position="231"/>
        <end position="258"/>
    </location>
</feature>
<organism evidence="9 10">
    <name type="scientific">Argiope bruennichi</name>
    <name type="common">Wasp spider</name>
    <name type="synonym">Aranea bruennichi</name>
    <dbReference type="NCBI Taxonomy" id="94029"/>
    <lineage>
        <taxon>Eukaryota</taxon>
        <taxon>Metazoa</taxon>
        <taxon>Ecdysozoa</taxon>
        <taxon>Arthropoda</taxon>
        <taxon>Chelicerata</taxon>
        <taxon>Arachnida</taxon>
        <taxon>Araneae</taxon>
        <taxon>Araneomorphae</taxon>
        <taxon>Entelegynae</taxon>
        <taxon>Araneoidea</taxon>
        <taxon>Araneidae</taxon>
        <taxon>Argiope</taxon>
    </lineage>
</organism>
<dbReference type="SMART" id="SM00032">
    <property type="entry name" value="CCP"/>
    <property type="match status" value="3"/>
</dbReference>
<proteinExistence type="predicted"/>
<evidence type="ECO:0000256" key="4">
    <source>
        <dbReference type="ARBA" id="ARBA00023157"/>
    </source>
</evidence>
<dbReference type="InterPro" id="IPR009003">
    <property type="entry name" value="Peptidase_S1_PA"/>
</dbReference>
<evidence type="ECO:0000256" key="6">
    <source>
        <dbReference type="PROSITE-ProRule" id="PRU00302"/>
    </source>
</evidence>
<keyword evidence="6" id="KW-0768">Sushi</keyword>
<dbReference type="GO" id="GO:0005576">
    <property type="term" value="C:extracellular region"/>
    <property type="evidence" value="ECO:0007669"/>
    <property type="project" value="UniProtKB-SubCell"/>
</dbReference>
<dbReference type="AlphaFoldDB" id="A0A8T0EKN4"/>
<dbReference type="SMART" id="SM00020">
    <property type="entry name" value="Tryp_SPc"/>
    <property type="match status" value="1"/>
</dbReference>
<comment type="caution">
    <text evidence="6">Lacks conserved residue(s) required for the propagation of feature annotation.</text>
</comment>
<evidence type="ECO:0000259" key="7">
    <source>
        <dbReference type="PROSITE" id="PS50240"/>
    </source>
</evidence>
<reference evidence="9" key="1">
    <citation type="journal article" date="2020" name="bioRxiv">
        <title>Chromosome-level reference genome of the European wasp spider Argiope bruennichi: a resource for studies on range expansion and evolutionary adaptation.</title>
        <authorList>
            <person name="Sheffer M.M."/>
            <person name="Hoppe A."/>
            <person name="Krehenwinkel H."/>
            <person name="Uhl G."/>
            <person name="Kuss A.W."/>
            <person name="Jensen L."/>
            <person name="Jensen C."/>
            <person name="Gillespie R.G."/>
            <person name="Hoff K.J."/>
            <person name="Prost S."/>
        </authorList>
    </citation>
    <scope>NUCLEOTIDE SEQUENCE</scope>
</reference>
<keyword evidence="3" id="KW-0732">Signal</keyword>
<dbReference type="PROSITE" id="PS00134">
    <property type="entry name" value="TRYPSIN_HIS"/>
    <property type="match status" value="1"/>
</dbReference>
<keyword evidence="5" id="KW-0325">Glycoprotein</keyword>
<protein>
    <submittedName>
        <fullName evidence="9">Mannan-binding lectin serine protease 2 like protein</fullName>
    </submittedName>
</protein>
<dbReference type="InterPro" id="IPR035976">
    <property type="entry name" value="Sushi/SCR/CCP_sf"/>
</dbReference>
<feature type="domain" description="Sushi" evidence="8">
    <location>
        <begin position="39"/>
        <end position="106"/>
    </location>
</feature>
<dbReference type="Gene3D" id="2.40.10.10">
    <property type="entry name" value="Trypsin-like serine proteases"/>
    <property type="match status" value="1"/>
</dbReference>
<feature type="domain" description="Peptidase S1" evidence="7">
    <location>
        <begin position="268"/>
        <end position="515"/>
    </location>
</feature>
<keyword evidence="4 6" id="KW-1015">Disulfide bond</keyword>
<dbReference type="SUPFAM" id="SSF57535">
    <property type="entry name" value="Complement control module/SCR domain"/>
    <property type="match status" value="3"/>
</dbReference>
<dbReference type="InterPro" id="IPR000436">
    <property type="entry name" value="Sushi_SCR_CCP_dom"/>
</dbReference>
<dbReference type="Proteomes" id="UP000807504">
    <property type="component" value="Unassembled WGS sequence"/>
</dbReference>
<keyword evidence="10" id="KW-1185">Reference proteome</keyword>
<evidence type="ECO:0000313" key="9">
    <source>
        <dbReference type="EMBL" id="KAF8774138.1"/>
    </source>
</evidence>
<keyword evidence="9" id="KW-0378">Hydrolase</keyword>
<evidence type="ECO:0000256" key="5">
    <source>
        <dbReference type="ARBA" id="ARBA00023180"/>
    </source>
</evidence>
<dbReference type="GO" id="GO:0004252">
    <property type="term" value="F:serine-type endopeptidase activity"/>
    <property type="evidence" value="ECO:0007669"/>
    <property type="project" value="InterPro"/>
</dbReference>
<dbReference type="InterPro" id="IPR018114">
    <property type="entry name" value="TRYPSIN_HIS"/>
</dbReference>
<sequence length="518" mass="57720">MHTCEIWANCETCESNTSYCLTCPPDRFGPTCEEATTVPFCYHPGAVENAIIEDDNSLRTLGQGQVYFPGEELTYLCIDGYEIEGVSNLVCTLEGEWSNDPPICRVRTAAEKRPILKRTVCPNPIVDPNGAIDYHPPNYPIKNDQGFEAGSQVSFTCNIGYELNGSDSIICLRNGKWTNDAPTCKRMSESSLEIMCPDPSKIQNGGVIVYFRSFRSSNRGLTVVTRLRYDCMDGYRLEGEKYLFCMEDGSWSGNAPRCIEDCGRSTLQAGGKVTYGTNKPAGEFPWTVFLFMNDTKQTCTGVLLDHETVLTAAHCLVYDQDCTIYFGKYMRSTESDDRYVEIRTSSAILKHPEFNINTFENDIAIVKFYPNVSYSRRIEPICMPSPNSPAVNVTPGLKGYVSGWGLTENRLPSSSLMSANLYVQTPETCMAAYQKRYTAIEFSKGMFCAGLPDGNINTCMVGSGSPLVFYNNETNRLVLGGLASHGMSGRCDLPGSYPIFTRVSHYLQWIYHNLNTKM</sequence>
<evidence type="ECO:0000256" key="3">
    <source>
        <dbReference type="ARBA" id="ARBA00022729"/>
    </source>
</evidence>
<gene>
    <name evidence="9" type="ORF">HNY73_016721</name>
</gene>
<dbReference type="GO" id="GO:0006508">
    <property type="term" value="P:proteolysis"/>
    <property type="evidence" value="ECO:0007669"/>
    <property type="project" value="UniProtKB-KW"/>
</dbReference>
<dbReference type="SUPFAM" id="SSF50494">
    <property type="entry name" value="Trypsin-like serine proteases"/>
    <property type="match status" value="1"/>
</dbReference>
<feature type="disulfide bond" evidence="6">
    <location>
        <begin position="77"/>
        <end position="104"/>
    </location>
</feature>
<dbReference type="CDD" id="cd00033">
    <property type="entry name" value="CCP"/>
    <property type="match status" value="3"/>
</dbReference>
<dbReference type="CDD" id="cd00190">
    <property type="entry name" value="Tryp_SPc"/>
    <property type="match status" value="1"/>
</dbReference>
<dbReference type="InterPro" id="IPR043504">
    <property type="entry name" value="Peptidase_S1_PA_chymotrypsin"/>
</dbReference>
<keyword evidence="2" id="KW-0964">Secreted</keyword>
<dbReference type="FunFam" id="2.40.10.10:FF:000068">
    <property type="entry name" value="transmembrane protease serine 2"/>
    <property type="match status" value="1"/>
</dbReference>
<dbReference type="FunFam" id="2.40.10.10:FF:000054">
    <property type="entry name" value="Complement C1r subcomponent"/>
    <property type="match status" value="1"/>
</dbReference>
<dbReference type="InterPro" id="IPR001254">
    <property type="entry name" value="Trypsin_dom"/>
</dbReference>
<dbReference type="Pfam" id="PF00089">
    <property type="entry name" value="Trypsin"/>
    <property type="match status" value="1"/>
</dbReference>
<dbReference type="PRINTS" id="PR00722">
    <property type="entry name" value="CHYMOTRYPSIN"/>
</dbReference>
<accession>A0A8T0EKN4</accession>
<comment type="subcellular location">
    <subcellularLocation>
        <location evidence="1">Secreted</location>
    </subcellularLocation>
</comment>
<evidence type="ECO:0000313" key="10">
    <source>
        <dbReference type="Proteomes" id="UP000807504"/>
    </source>
</evidence>
<name>A0A8T0EKN4_ARGBR</name>
<feature type="domain" description="Sushi" evidence="8">
    <location>
        <begin position="119"/>
        <end position="186"/>
    </location>
</feature>
<feature type="disulfide bond" evidence="6">
    <location>
        <begin position="157"/>
        <end position="184"/>
    </location>
</feature>
<feature type="domain" description="Sushi" evidence="8">
    <location>
        <begin position="194"/>
        <end position="260"/>
    </location>
</feature>
<dbReference type="InterPro" id="IPR001314">
    <property type="entry name" value="Peptidase_S1A"/>
</dbReference>
<keyword evidence="9" id="KW-0645">Protease</keyword>